<dbReference type="GeneID" id="108254319"/>
<dbReference type="PaxDb" id="121845-A0A1S4ERZ3"/>
<accession>A0A1S4ERZ3</accession>
<reference evidence="2" key="1">
    <citation type="submission" date="2025-08" db="UniProtKB">
        <authorList>
            <consortium name="RefSeq"/>
        </authorList>
    </citation>
    <scope>IDENTIFICATION</scope>
</reference>
<organism evidence="1 2">
    <name type="scientific">Diaphorina citri</name>
    <name type="common">Asian citrus psyllid</name>
    <dbReference type="NCBI Taxonomy" id="121845"/>
    <lineage>
        <taxon>Eukaryota</taxon>
        <taxon>Metazoa</taxon>
        <taxon>Ecdysozoa</taxon>
        <taxon>Arthropoda</taxon>
        <taxon>Hexapoda</taxon>
        <taxon>Insecta</taxon>
        <taxon>Pterygota</taxon>
        <taxon>Neoptera</taxon>
        <taxon>Paraneoptera</taxon>
        <taxon>Hemiptera</taxon>
        <taxon>Sternorrhyncha</taxon>
        <taxon>Psylloidea</taxon>
        <taxon>Psyllidae</taxon>
        <taxon>Diaphorininae</taxon>
        <taxon>Diaphorina</taxon>
    </lineage>
</organism>
<evidence type="ECO:0000313" key="1">
    <source>
        <dbReference type="Proteomes" id="UP000079169"/>
    </source>
</evidence>
<keyword evidence="1" id="KW-1185">Reference proteome</keyword>
<dbReference type="RefSeq" id="XP_017304817.1">
    <property type="nucleotide sequence ID" value="XM_017449328.1"/>
</dbReference>
<proteinExistence type="predicted"/>
<name>A0A1S4ERZ3_DIACI</name>
<dbReference type="KEGG" id="dci:108254319"/>
<sequence length="174" mass="19160">NKIKEMYMNSSELPMASLIYPTGNGSSPITTTPSLISFGLLAIDLFLLHNVQQIAWNEESSIKKEMLSDPDVIAMNALFMPPEKVILLRQANSRVLKDDPASENKGFLHEIVEFVNGGLRAAVNLGKAFRSSTTNGMGRSTSSSALDCIWTLYCRNLDKTARLQGPYGFLAKMN</sequence>
<gene>
    <name evidence="2" type="primary">LOC108254319</name>
</gene>
<protein>
    <submittedName>
        <fullName evidence="2">Uncharacterized protein LOC108254319</fullName>
    </submittedName>
</protein>
<feature type="non-terminal residue" evidence="2">
    <location>
        <position position="1"/>
    </location>
</feature>
<dbReference type="Proteomes" id="UP000079169">
    <property type="component" value="Unplaced"/>
</dbReference>
<dbReference type="AlphaFoldDB" id="A0A1S4ERZ3"/>
<evidence type="ECO:0000313" key="2">
    <source>
        <dbReference type="RefSeq" id="XP_017304817.1"/>
    </source>
</evidence>
<feature type="non-terminal residue" evidence="2">
    <location>
        <position position="174"/>
    </location>
</feature>